<protein>
    <recommendedName>
        <fullName evidence="3">Zinc finger/thioredoxin putative domain-containing protein</fullName>
    </recommendedName>
</protein>
<keyword evidence="2" id="KW-1133">Transmembrane helix</keyword>
<evidence type="ECO:0000313" key="4">
    <source>
        <dbReference type="EMBL" id="ATX64963.1"/>
    </source>
</evidence>
<gene>
    <name evidence="4" type="ORF">BG454_03215</name>
</gene>
<accession>A0A2K8KAP0</accession>
<keyword evidence="5" id="KW-1185">Reference proteome</keyword>
<feature type="compositionally biased region" description="Polar residues" evidence="1">
    <location>
        <begin position="39"/>
        <end position="49"/>
    </location>
</feature>
<sequence>MRIVCTECTAQYEIDASLLPDAGREVQCSSCGHVWFQEKSSQVAPTASPQEPPRQPVNEPEAKQPSEPMAKPESEPKPVAQKEPGPETEKPSAPDASETLAPPPPPRKVDEKVLEILREEAEFESRQRAKEAETLESQPDLGLASPEPWPTEPKAKTPTAPEDTQVEAPKSAQATFPDIEDISASLEPIGNSRGRRKSGEFDLPATTDMRRRSFRIGLALPILVAVILILPYLLAPDIISALPASEPALTGYVTTVDEIRLRLAALLNS</sequence>
<feature type="compositionally biased region" description="Basic and acidic residues" evidence="1">
    <location>
        <begin position="60"/>
        <end position="76"/>
    </location>
</feature>
<name>A0A2K8KAP0_9RHOB</name>
<keyword evidence="2" id="KW-0472">Membrane</keyword>
<feature type="region of interest" description="Disordered" evidence="1">
    <location>
        <begin position="39"/>
        <end position="109"/>
    </location>
</feature>
<dbReference type="AlphaFoldDB" id="A0A2K8KAP0"/>
<dbReference type="STRING" id="441209.GCA_001870665_00581"/>
<dbReference type="OrthoDB" id="7159357at2"/>
<feature type="transmembrane region" description="Helical" evidence="2">
    <location>
        <begin position="216"/>
        <end position="235"/>
    </location>
</feature>
<dbReference type="EMBL" id="CP024899">
    <property type="protein sequence ID" value="ATX64963.1"/>
    <property type="molecule type" value="Genomic_DNA"/>
</dbReference>
<feature type="region of interest" description="Disordered" evidence="1">
    <location>
        <begin position="123"/>
        <end position="203"/>
    </location>
</feature>
<dbReference type="Pfam" id="PF13717">
    <property type="entry name" value="Zn_ribbon_4"/>
    <property type="match status" value="1"/>
</dbReference>
<evidence type="ECO:0000259" key="3">
    <source>
        <dbReference type="Pfam" id="PF13717"/>
    </source>
</evidence>
<evidence type="ECO:0000313" key="5">
    <source>
        <dbReference type="Proteomes" id="UP000228948"/>
    </source>
</evidence>
<proteinExistence type="predicted"/>
<organism evidence="4 5">
    <name type="scientific">Roseinatronobacter bogoriensis subsp. barguzinensis</name>
    <dbReference type="NCBI Taxonomy" id="441209"/>
    <lineage>
        <taxon>Bacteria</taxon>
        <taxon>Pseudomonadati</taxon>
        <taxon>Pseudomonadota</taxon>
        <taxon>Alphaproteobacteria</taxon>
        <taxon>Rhodobacterales</taxon>
        <taxon>Paracoccaceae</taxon>
        <taxon>Roseinatronobacter</taxon>
    </lineage>
</organism>
<dbReference type="KEGG" id="rbg:BG454_03215"/>
<evidence type="ECO:0000256" key="1">
    <source>
        <dbReference type="SAM" id="MobiDB-lite"/>
    </source>
</evidence>
<feature type="domain" description="Zinc finger/thioredoxin putative" evidence="3">
    <location>
        <begin position="1"/>
        <end position="36"/>
    </location>
</feature>
<keyword evidence="2" id="KW-0812">Transmembrane</keyword>
<dbReference type="InterPro" id="IPR011723">
    <property type="entry name" value="Znf/thioredoxin_put"/>
</dbReference>
<feature type="compositionally biased region" description="Basic and acidic residues" evidence="1">
    <location>
        <begin position="123"/>
        <end position="133"/>
    </location>
</feature>
<dbReference type="RefSeq" id="WP_084634690.1">
    <property type="nucleotide sequence ID" value="NZ_CP024899.1"/>
</dbReference>
<dbReference type="NCBIfam" id="TIGR02098">
    <property type="entry name" value="MJ0042_CXXC"/>
    <property type="match status" value="1"/>
</dbReference>
<dbReference type="Proteomes" id="UP000228948">
    <property type="component" value="Chromosome"/>
</dbReference>
<evidence type="ECO:0000256" key="2">
    <source>
        <dbReference type="SAM" id="Phobius"/>
    </source>
</evidence>
<reference evidence="4 5" key="1">
    <citation type="submission" date="2017-11" db="EMBL/GenBank/DDBJ databases">
        <title>Revised Sequence and Annotation of the Rhodobaca barguzinensis strain alga05 Genome.</title>
        <authorList>
            <person name="Kopejtka K."/>
            <person name="Tomasch J.M."/>
            <person name="Bunk B."/>
            <person name="Koblizek M."/>
        </authorList>
    </citation>
    <scope>NUCLEOTIDE SEQUENCE [LARGE SCALE GENOMIC DNA]</scope>
    <source>
        <strain evidence="5">alga05</strain>
    </source>
</reference>